<dbReference type="SUPFAM" id="SSF52540">
    <property type="entry name" value="P-loop containing nucleoside triphosphate hydrolases"/>
    <property type="match status" value="1"/>
</dbReference>
<gene>
    <name evidence="2" type="ORF">D9V81_00105</name>
</gene>
<feature type="domain" description="IstB-like ATP-binding" evidence="1">
    <location>
        <begin position="90"/>
        <end position="243"/>
    </location>
</feature>
<protein>
    <submittedName>
        <fullName evidence="2">DNA replication protein DnaC</fullName>
    </submittedName>
</protein>
<name>A0A4D6YK46_9GAMM</name>
<dbReference type="PANTHER" id="PTHR30050:SF4">
    <property type="entry name" value="ATP-BINDING PROTEIN RV3427C IN INSERTION SEQUENCE-RELATED"/>
    <property type="match status" value="1"/>
</dbReference>
<dbReference type="Pfam" id="PF01695">
    <property type="entry name" value="IstB_IS21"/>
    <property type="match status" value="1"/>
</dbReference>
<dbReference type="Gene3D" id="3.40.50.300">
    <property type="entry name" value="P-loop containing nucleotide triphosphate hydrolases"/>
    <property type="match status" value="1"/>
</dbReference>
<reference evidence="2 3" key="1">
    <citation type="submission" date="2018-10" db="EMBL/GenBank/DDBJ databases">
        <title>Comparative functional genomics of the obligate endosymbiont Buchnera aphidicola.</title>
        <authorList>
            <person name="Chong R.A."/>
        </authorList>
    </citation>
    <scope>NUCLEOTIDE SEQUENCE [LARGE SCALE GENOMIC DNA]</scope>
    <source>
        <strain evidence="2 3">Tma</strain>
    </source>
</reference>
<dbReference type="OrthoDB" id="5956003at2"/>
<evidence type="ECO:0000313" key="2">
    <source>
        <dbReference type="EMBL" id="QCI27031.1"/>
    </source>
</evidence>
<dbReference type="Proteomes" id="UP000298603">
    <property type="component" value="Chromosome"/>
</dbReference>
<organism evidence="2 3">
    <name type="scientific">Buchnera aphidicola</name>
    <name type="common">Therioaphis trifolii</name>
    <dbReference type="NCBI Taxonomy" id="1241884"/>
    <lineage>
        <taxon>Bacteria</taxon>
        <taxon>Pseudomonadati</taxon>
        <taxon>Pseudomonadota</taxon>
        <taxon>Gammaproteobacteria</taxon>
        <taxon>Enterobacterales</taxon>
        <taxon>Erwiniaceae</taxon>
        <taxon>Buchnera</taxon>
    </lineage>
</organism>
<dbReference type="InterPro" id="IPR002611">
    <property type="entry name" value="IstB_ATP-bd"/>
</dbReference>
<dbReference type="GO" id="GO:0005524">
    <property type="term" value="F:ATP binding"/>
    <property type="evidence" value="ECO:0007669"/>
    <property type="project" value="InterPro"/>
</dbReference>
<dbReference type="PANTHER" id="PTHR30050">
    <property type="entry name" value="CHROMOSOMAL REPLICATION INITIATOR PROTEIN DNAA"/>
    <property type="match status" value="1"/>
</dbReference>
<dbReference type="EMBL" id="CP032996">
    <property type="protein sequence ID" value="QCI27031.1"/>
    <property type="molecule type" value="Genomic_DNA"/>
</dbReference>
<keyword evidence="3" id="KW-1185">Reference proteome</keyword>
<evidence type="ECO:0000313" key="3">
    <source>
        <dbReference type="Proteomes" id="UP000298603"/>
    </source>
</evidence>
<sequence length="245" mass="28950">MNNKKFLKKLKNIIPIHIIPKFQYETDLLKWNKKQEKIFSKKIIQKNKNIKIKKNFKKSGIKKLYINCSFKNYHIEHDGHKKVLSLTKDYAKNFNNHISNFIFLGRPGTGKNHLATAIGNYLISKGKKVFITTISNLMLKIKSTFNNQDKKNTEEKFINYLSKIDLLIFDEIGIQTQSKYEKIIINQIIDRRYSSKKSTGMLSNLNFYEIKTILGERIIDRMKFGNSLCLNFNWNSYRNKNQIKL</sequence>
<dbReference type="InterPro" id="IPR027417">
    <property type="entry name" value="P-loop_NTPase"/>
</dbReference>
<accession>A0A4D6YK46</accession>
<dbReference type="RefSeq" id="WP_158349298.1">
    <property type="nucleotide sequence ID" value="NZ_CP032996.1"/>
</dbReference>
<dbReference type="AlphaFoldDB" id="A0A4D6YK46"/>
<dbReference type="CDD" id="cd00009">
    <property type="entry name" value="AAA"/>
    <property type="match status" value="1"/>
</dbReference>
<evidence type="ECO:0000259" key="1">
    <source>
        <dbReference type="Pfam" id="PF01695"/>
    </source>
</evidence>
<proteinExistence type="predicted"/>
<dbReference type="GO" id="GO:0006260">
    <property type="term" value="P:DNA replication"/>
    <property type="evidence" value="ECO:0007669"/>
    <property type="project" value="TreeGrafter"/>
</dbReference>